<gene>
    <name evidence="2" type="ORF">CDG60_16200</name>
</gene>
<accession>A0A3B7LYI8</accession>
<keyword evidence="1" id="KW-1133">Transmembrane helix</keyword>
<dbReference type="EMBL" id="CP032134">
    <property type="protein sequence ID" value="AXY57966.1"/>
    <property type="molecule type" value="Genomic_DNA"/>
</dbReference>
<keyword evidence="1" id="KW-0812">Transmembrane</keyword>
<dbReference type="Proteomes" id="UP000263753">
    <property type="component" value="Chromosome"/>
</dbReference>
<dbReference type="AlphaFoldDB" id="A0A3B7LYI8"/>
<keyword evidence="1" id="KW-0472">Membrane</keyword>
<organism evidence="2 3">
    <name type="scientific">Acinetobacter chinensis</name>
    <dbReference type="NCBI Taxonomy" id="2004650"/>
    <lineage>
        <taxon>Bacteria</taxon>
        <taxon>Pseudomonadati</taxon>
        <taxon>Pseudomonadota</taxon>
        <taxon>Gammaproteobacteria</taxon>
        <taxon>Moraxellales</taxon>
        <taxon>Moraxellaceae</taxon>
        <taxon>Acinetobacter</taxon>
    </lineage>
</organism>
<feature type="transmembrane region" description="Helical" evidence="1">
    <location>
        <begin position="275"/>
        <end position="295"/>
    </location>
</feature>
<protein>
    <submittedName>
        <fullName evidence="2">Uncharacterized protein</fullName>
    </submittedName>
</protein>
<sequence length="304" mass="34223">MSILLNICGAFLVSVQHFPDPTLQKIYKQEYGCSFEIQPASPDEKLPIHRTREIHVFFPSQSTWWPLYSYDQINSASFNRMLENGIKPGIIIPSTVNWAYYRTLKSAVQRGAVPVLEYRLEDPDYFSSEATLATAFGLRPVAAYVPDGWDANLLIQPKGTYLIQHTRGIGQLPLPAREIKFNQLTLYATTTKDHLIVGKQIILNPADTIPLHNIQPPEFGLSWRFNGIDFKSDYEQIHTTPAGYGLLIVSFVLLPMDLILNTRYPSILSTLGSSISWVSLLLGIGLFVLLSISIIRKVRKNGTD</sequence>
<evidence type="ECO:0000256" key="1">
    <source>
        <dbReference type="SAM" id="Phobius"/>
    </source>
</evidence>
<reference evidence="3" key="1">
    <citation type="submission" date="2018-09" db="EMBL/GenBank/DDBJ databases">
        <title>The complete genome of Acinetobacter sp. strain WCHAc010005.</title>
        <authorList>
            <person name="Hu Y."/>
            <person name="Long H."/>
            <person name="Feng Y."/>
            <person name="Zong Z."/>
        </authorList>
    </citation>
    <scope>NUCLEOTIDE SEQUENCE [LARGE SCALE GENOMIC DNA]</scope>
    <source>
        <strain evidence="3">WCHAc010005</strain>
    </source>
</reference>
<dbReference type="KEGG" id="achi:CDG60_16200"/>
<proteinExistence type="predicted"/>
<dbReference type="RefSeq" id="WP_087512857.1">
    <property type="nucleotide sequence ID" value="NZ_CP032134.1"/>
</dbReference>
<evidence type="ECO:0000313" key="3">
    <source>
        <dbReference type="Proteomes" id="UP000263753"/>
    </source>
</evidence>
<evidence type="ECO:0000313" key="2">
    <source>
        <dbReference type="EMBL" id="AXY57966.1"/>
    </source>
</evidence>
<name>A0A3B7LYI8_9GAMM</name>